<dbReference type="EMBL" id="FQ312005">
    <property type="protein sequence ID" value="CBW25767.1"/>
    <property type="molecule type" value="Genomic_DNA"/>
</dbReference>
<dbReference type="PATRIC" id="fig|862908.3.peg.834"/>
<protein>
    <submittedName>
        <fullName evidence="1">Uncharacterized protein</fullName>
    </submittedName>
</protein>
<dbReference type="STRING" id="862908.BMS_0876"/>
<keyword evidence="2" id="KW-1185">Reference proteome</keyword>
<name>E1WX66_HALMS</name>
<dbReference type="KEGG" id="bmx:BMS_0876"/>
<organism evidence="1 2">
    <name type="scientific">Halobacteriovorax marinus (strain ATCC BAA-682 / DSM 15412 / SJ)</name>
    <name type="common">Bacteriovorax marinus</name>
    <dbReference type="NCBI Taxonomy" id="862908"/>
    <lineage>
        <taxon>Bacteria</taxon>
        <taxon>Pseudomonadati</taxon>
        <taxon>Bdellovibrionota</taxon>
        <taxon>Bacteriovoracia</taxon>
        <taxon>Bacteriovoracales</taxon>
        <taxon>Halobacteriovoraceae</taxon>
        <taxon>Halobacteriovorax</taxon>
    </lineage>
</organism>
<gene>
    <name evidence="1" type="ordered locus">BMS_0876</name>
</gene>
<accession>E1WX66</accession>
<dbReference type="Proteomes" id="UP000008963">
    <property type="component" value="Chromosome"/>
</dbReference>
<dbReference type="AlphaFoldDB" id="E1WX66"/>
<evidence type="ECO:0000313" key="1">
    <source>
        <dbReference type="EMBL" id="CBW25767.1"/>
    </source>
</evidence>
<dbReference type="HOGENOM" id="CLU_1774826_0_0_7"/>
<reference evidence="2" key="1">
    <citation type="journal article" date="2013" name="ISME J.">
        <title>A small predatory core genome in the divergent marine Bacteriovorax marinus SJ and the terrestrial Bdellovibrio bacteriovorus.</title>
        <authorList>
            <person name="Crossman L.C."/>
            <person name="Chen H."/>
            <person name="Cerdeno-Tarraga A.M."/>
            <person name="Brooks K."/>
            <person name="Quail M.A."/>
            <person name="Pineiro S.A."/>
            <person name="Hobley L."/>
            <person name="Sockett R.E."/>
            <person name="Bentley S.D."/>
            <person name="Parkhill J."/>
            <person name="Williams H.N."/>
            <person name="Stine O.C."/>
        </authorList>
    </citation>
    <scope>NUCLEOTIDE SEQUENCE [LARGE SCALE GENOMIC DNA]</scope>
    <source>
        <strain evidence="2">ATCC BAA-682 / DSM 15412 / SJ</strain>
    </source>
</reference>
<evidence type="ECO:0000313" key="2">
    <source>
        <dbReference type="Proteomes" id="UP000008963"/>
    </source>
</evidence>
<sequence length="146" mass="16783">MLVLNAKESSMKILITFFIVFSTYSMECVSHSLKEIGFSFATKKEFSVIESDLDKWIKENQDDFILDYQSRMFSSVHKKFVSVLSLDNIQTSEEEMFGDLILIRDLASGDLLEARWYKYGLKIIAFDRKKANCPVAVVPIAVNTLF</sequence>
<proteinExistence type="predicted"/>